<keyword evidence="2" id="KW-1185">Reference proteome</keyword>
<evidence type="ECO:0008006" key="3">
    <source>
        <dbReference type="Google" id="ProtNLM"/>
    </source>
</evidence>
<dbReference type="Proteomes" id="UP001500880">
    <property type="component" value="Unassembled WGS sequence"/>
</dbReference>
<protein>
    <recommendedName>
        <fullName evidence="3">SipW-cognate class signal peptide</fullName>
    </recommendedName>
</protein>
<evidence type="ECO:0000313" key="1">
    <source>
        <dbReference type="EMBL" id="GAA0481941.1"/>
    </source>
</evidence>
<name>A0ABP3KL50_9BACI</name>
<proteinExistence type="predicted"/>
<sequence>MKDSSVRVGNTMKKKFFIAFLTGFLSLGGIIGVFGLSGTAFAMPLGGMGEFFVEFDELHGEDFEFIPKTGETGDSDSAPMVRNKMSVANITNLHIYKDLKLPTGNWVRVHIEAPSASIKGLIQDARFIDANLSFEEMAIKEQNSDDISKNWTQNATKVTIENAKIATSYLFQSMVSLDGAEISMEMIDGPETIE</sequence>
<reference evidence="2" key="1">
    <citation type="journal article" date="2019" name="Int. J. Syst. Evol. Microbiol.">
        <title>The Global Catalogue of Microorganisms (GCM) 10K type strain sequencing project: providing services to taxonomists for standard genome sequencing and annotation.</title>
        <authorList>
            <consortium name="The Broad Institute Genomics Platform"/>
            <consortium name="The Broad Institute Genome Sequencing Center for Infectious Disease"/>
            <person name="Wu L."/>
            <person name="Ma J."/>
        </authorList>
    </citation>
    <scope>NUCLEOTIDE SEQUENCE [LARGE SCALE GENOMIC DNA]</scope>
    <source>
        <strain evidence="2">JCM 12389</strain>
    </source>
</reference>
<organism evidence="1 2">
    <name type="scientific">Salinibacillus aidingensis</name>
    <dbReference type="NCBI Taxonomy" id="237684"/>
    <lineage>
        <taxon>Bacteria</taxon>
        <taxon>Bacillati</taxon>
        <taxon>Bacillota</taxon>
        <taxon>Bacilli</taxon>
        <taxon>Bacillales</taxon>
        <taxon>Bacillaceae</taxon>
        <taxon>Salinibacillus</taxon>
    </lineage>
</organism>
<comment type="caution">
    <text evidence="1">The sequence shown here is derived from an EMBL/GenBank/DDBJ whole genome shotgun (WGS) entry which is preliminary data.</text>
</comment>
<dbReference type="RefSeq" id="WP_343836844.1">
    <property type="nucleotide sequence ID" value="NZ_BAAADO010000001.1"/>
</dbReference>
<evidence type="ECO:0000313" key="2">
    <source>
        <dbReference type="Proteomes" id="UP001500880"/>
    </source>
</evidence>
<dbReference type="EMBL" id="BAAADO010000001">
    <property type="protein sequence ID" value="GAA0481941.1"/>
    <property type="molecule type" value="Genomic_DNA"/>
</dbReference>
<gene>
    <name evidence="1" type="ORF">GCM10008986_03380</name>
</gene>
<dbReference type="Pfam" id="PF19741">
    <property type="entry name" value="DUF6230"/>
    <property type="match status" value="1"/>
</dbReference>
<dbReference type="InterPro" id="IPR046198">
    <property type="entry name" value="DUF6230"/>
</dbReference>
<accession>A0ABP3KL50</accession>